<proteinExistence type="predicted"/>
<feature type="compositionally biased region" description="Basic and acidic residues" evidence="1">
    <location>
        <begin position="146"/>
        <end position="156"/>
    </location>
</feature>
<dbReference type="Pfam" id="PF14223">
    <property type="entry name" value="Retrotran_gag_2"/>
    <property type="match status" value="1"/>
</dbReference>
<comment type="caution">
    <text evidence="2">The sequence shown here is derived from an EMBL/GenBank/DDBJ whole genome shotgun (WGS) entry which is preliminary data.</text>
</comment>
<protein>
    <recommendedName>
        <fullName evidence="4">CCHC-type domain-containing protein</fullName>
    </recommendedName>
</protein>
<dbReference type="AlphaFoldDB" id="A0A371GE10"/>
<dbReference type="InterPro" id="IPR036875">
    <property type="entry name" value="Znf_CCHC_sf"/>
</dbReference>
<dbReference type="Proteomes" id="UP000257109">
    <property type="component" value="Unassembled WGS sequence"/>
</dbReference>
<name>A0A371GE10_MUCPR</name>
<feature type="compositionally biased region" description="Basic residues" evidence="1">
    <location>
        <begin position="157"/>
        <end position="167"/>
    </location>
</feature>
<feature type="region of interest" description="Disordered" evidence="1">
    <location>
        <begin position="146"/>
        <end position="167"/>
    </location>
</feature>
<evidence type="ECO:0000256" key="1">
    <source>
        <dbReference type="SAM" id="MobiDB-lite"/>
    </source>
</evidence>
<dbReference type="SUPFAM" id="SSF57756">
    <property type="entry name" value="Retrovirus zinc finger-like domains"/>
    <property type="match status" value="1"/>
</dbReference>
<dbReference type="EMBL" id="QJKJ01005844">
    <property type="protein sequence ID" value="RDX88770.1"/>
    <property type="molecule type" value="Genomic_DNA"/>
</dbReference>
<evidence type="ECO:0000313" key="2">
    <source>
        <dbReference type="EMBL" id="RDX88770.1"/>
    </source>
</evidence>
<evidence type="ECO:0008006" key="4">
    <source>
        <dbReference type="Google" id="ProtNLM"/>
    </source>
</evidence>
<evidence type="ECO:0000313" key="3">
    <source>
        <dbReference type="Proteomes" id="UP000257109"/>
    </source>
</evidence>
<accession>A0A371GE10</accession>
<gene>
    <name evidence="2" type="ORF">CR513_29594</name>
</gene>
<dbReference type="GO" id="GO:0003676">
    <property type="term" value="F:nucleic acid binding"/>
    <property type="evidence" value="ECO:0007669"/>
    <property type="project" value="InterPro"/>
</dbReference>
<dbReference type="GO" id="GO:0008270">
    <property type="term" value="F:zinc ion binding"/>
    <property type="evidence" value="ECO:0007669"/>
    <property type="project" value="InterPro"/>
</dbReference>
<keyword evidence="3" id="KW-1185">Reference proteome</keyword>
<feature type="non-terminal residue" evidence="2">
    <location>
        <position position="1"/>
    </location>
</feature>
<organism evidence="2 3">
    <name type="scientific">Mucuna pruriens</name>
    <name type="common">Velvet bean</name>
    <name type="synonym">Dolichos pruriens</name>
    <dbReference type="NCBI Taxonomy" id="157652"/>
    <lineage>
        <taxon>Eukaryota</taxon>
        <taxon>Viridiplantae</taxon>
        <taxon>Streptophyta</taxon>
        <taxon>Embryophyta</taxon>
        <taxon>Tracheophyta</taxon>
        <taxon>Spermatophyta</taxon>
        <taxon>Magnoliopsida</taxon>
        <taxon>eudicotyledons</taxon>
        <taxon>Gunneridae</taxon>
        <taxon>Pentapetalae</taxon>
        <taxon>rosids</taxon>
        <taxon>fabids</taxon>
        <taxon>Fabales</taxon>
        <taxon>Fabaceae</taxon>
        <taxon>Papilionoideae</taxon>
        <taxon>50 kb inversion clade</taxon>
        <taxon>NPAAA clade</taxon>
        <taxon>indigoferoid/millettioid clade</taxon>
        <taxon>Phaseoleae</taxon>
        <taxon>Mucuna</taxon>
    </lineage>
</organism>
<sequence length="183" mass="22182">MEDHESIDQMFGQFQTIINNMRFLGKTYDNYDHITKILQNLPRQWRPQVTAPMASKELKNLLMKELLRTLKLHEIKVNEDEGQRKEAFEEEGFDENNLSFNSRKTHSLWKKKRRSKRFTKETKNKSQVMCYECKKLGYFTSKCPSLEKEKEKEKKRPSSRRRKVSWQHKKTLICLHLKKRMKK</sequence>
<reference evidence="2" key="1">
    <citation type="submission" date="2018-05" db="EMBL/GenBank/DDBJ databases">
        <title>Draft genome of Mucuna pruriens seed.</title>
        <authorList>
            <person name="Nnadi N.E."/>
            <person name="Vos R."/>
            <person name="Hasami M.H."/>
            <person name="Devisetty U.K."/>
            <person name="Aguiy J.C."/>
        </authorList>
    </citation>
    <scope>NUCLEOTIDE SEQUENCE [LARGE SCALE GENOMIC DNA]</scope>
    <source>
        <strain evidence="2">JCA_2017</strain>
    </source>
</reference>